<evidence type="ECO:0008006" key="4">
    <source>
        <dbReference type="Google" id="ProtNLM"/>
    </source>
</evidence>
<dbReference type="AlphaFoldDB" id="A0A5C3NCW3"/>
<evidence type="ECO:0000313" key="3">
    <source>
        <dbReference type="Proteomes" id="UP000305948"/>
    </source>
</evidence>
<feature type="compositionally biased region" description="Polar residues" evidence="1">
    <location>
        <begin position="76"/>
        <end position="86"/>
    </location>
</feature>
<feature type="compositionally biased region" description="Polar residues" evidence="1">
    <location>
        <begin position="31"/>
        <end position="44"/>
    </location>
</feature>
<gene>
    <name evidence="2" type="ORF">OE88DRAFT_1804371</name>
</gene>
<evidence type="ECO:0000313" key="2">
    <source>
        <dbReference type="EMBL" id="TFK55534.1"/>
    </source>
</evidence>
<organism evidence="2 3">
    <name type="scientific">Heliocybe sulcata</name>
    <dbReference type="NCBI Taxonomy" id="5364"/>
    <lineage>
        <taxon>Eukaryota</taxon>
        <taxon>Fungi</taxon>
        <taxon>Dikarya</taxon>
        <taxon>Basidiomycota</taxon>
        <taxon>Agaricomycotina</taxon>
        <taxon>Agaricomycetes</taxon>
        <taxon>Gloeophyllales</taxon>
        <taxon>Gloeophyllaceae</taxon>
        <taxon>Heliocybe</taxon>
    </lineage>
</organism>
<feature type="region of interest" description="Disordered" evidence="1">
    <location>
        <begin position="146"/>
        <end position="173"/>
    </location>
</feature>
<feature type="compositionally biased region" description="Pro residues" evidence="1">
    <location>
        <begin position="160"/>
        <end position="173"/>
    </location>
</feature>
<reference evidence="2 3" key="1">
    <citation type="journal article" date="2019" name="Nat. Ecol. Evol.">
        <title>Megaphylogeny resolves global patterns of mushroom evolution.</title>
        <authorList>
            <person name="Varga T."/>
            <person name="Krizsan K."/>
            <person name="Foldi C."/>
            <person name="Dima B."/>
            <person name="Sanchez-Garcia M."/>
            <person name="Sanchez-Ramirez S."/>
            <person name="Szollosi G.J."/>
            <person name="Szarkandi J.G."/>
            <person name="Papp V."/>
            <person name="Albert L."/>
            <person name="Andreopoulos W."/>
            <person name="Angelini C."/>
            <person name="Antonin V."/>
            <person name="Barry K.W."/>
            <person name="Bougher N.L."/>
            <person name="Buchanan P."/>
            <person name="Buyck B."/>
            <person name="Bense V."/>
            <person name="Catcheside P."/>
            <person name="Chovatia M."/>
            <person name="Cooper J."/>
            <person name="Damon W."/>
            <person name="Desjardin D."/>
            <person name="Finy P."/>
            <person name="Geml J."/>
            <person name="Haridas S."/>
            <person name="Hughes K."/>
            <person name="Justo A."/>
            <person name="Karasinski D."/>
            <person name="Kautmanova I."/>
            <person name="Kiss B."/>
            <person name="Kocsube S."/>
            <person name="Kotiranta H."/>
            <person name="LaButti K.M."/>
            <person name="Lechner B.E."/>
            <person name="Liimatainen K."/>
            <person name="Lipzen A."/>
            <person name="Lukacs Z."/>
            <person name="Mihaltcheva S."/>
            <person name="Morgado L.N."/>
            <person name="Niskanen T."/>
            <person name="Noordeloos M.E."/>
            <person name="Ohm R.A."/>
            <person name="Ortiz-Santana B."/>
            <person name="Ovrebo C."/>
            <person name="Racz N."/>
            <person name="Riley R."/>
            <person name="Savchenko A."/>
            <person name="Shiryaev A."/>
            <person name="Soop K."/>
            <person name="Spirin V."/>
            <person name="Szebenyi C."/>
            <person name="Tomsovsky M."/>
            <person name="Tulloss R.E."/>
            <person name="Uehling J."/>
            <person name="Grigoriev I.V."/>
            <person name="Vagvolgyi C."/>
            <person name="Papp T."/>
            <person name="Martin F.M."/>
            <person name="Miettinen O."/>
            <person name="Hibbett D.S."/>
            <person name="Nagy L.G."/>
        </authorList>
    </citation>
    <scope>NUCLEOTIDE SEQUENCE [LARGE SCALE GENOMIC DNA]</scope>
    <source>
        <strain evidence="2 3">OMC1185</strain>
    </source>
</reference>
<keyword evidence="3" id="KW-1185">Reference proteome</keyword>
<proteinExistence type="predicted"/>
<evidence type="ECO:0000256" key="1">
    <source>
        <dbReference type="SAM" id="MobiDB-lite"/>
    </source>
</evidence>
<dbReference type="OrthoDB" id="3366194at2759"/>
<name>A0A5C3NCW3_9AGAM</name>
<feature type="region of interest" description="Disordered" evidence="1">
    <location>
        <begin position="1"/>
        <end position="92"/>
    </location>
</feature>
<dbReference type="EMBL" id="ML213504">
    <property type="protein sequence ID" value="TFK55534.1"/>
    <property type="molecule type" value="Genomic_DNA"/>
</dbReference>
<accession>A0A5C3NCW3</accession>
<feature type="compositionally biased region" description="Basic and acidic residues" evidence="1">
    <location>
        <begin position="1"/>
        <end position="10"/>
    </location>
</feature>
<dbReference type="Proteomes" id="UP000305948">
    <property type="component" value="Unassembled WGS sequence"/>
</dbReference>
<protein>
    <recommendedName>
        <fullName evidence="4">DUF4050 domain-containing protein</fullName>
    </recommendedName>
</protein>
<sequence length="173" mass="19040">MSMSDSEERRHHAKRPRPDPQASGAIDVPTTPRSKGTPTSSHFSQLLEDHPLPPSGPDLFAARRALWLTPSPKSPPHSQSAEQSNLDDVMAQDPADKGFWKVHLERAYEMLMSGRALKRSMGMRFIVRVVYAGWIHNGLWPKGATVDDSDSFLGDDAPNYTPPNLPPEPGGPP</sequence>